<dbReference type="GO" id="GO:0004030">
    <property type="term" value="F:aldehyde dehydrogenase [NAD(P)+] activity"/>
    <property type="evidence" value="ECO:0007669"/>
    <property type="project" value="InterPro"/>
</dbReference>
<gene>
    <name evidence="5" type="primary">gabD1_1</name>
    <name evidence="5" type="ORF">NMY3_01180</name>
</gene>
<dbReference type="InterPro" id="IPR044148">
    <property type="entry name" value="ALDH_GabD1-like"/>
</dbReference>
<dbReference type="EMBL" id="CP012850">
    <property type="protein sequence ID" value="ALI35385.1"/>
    <property type="molecule type" value="Genomic_DNA"/>
</dbReference>
<dbReference type="InterPro" id="IPR047110">
    <property type="entry name" value="GABD/Sad-like"/>
</dbReference>
<keyword evidence="6" id="KW-1185">Reference proteome</keyword>
<organism evidence="5 6">
    <name type="scientific">Candidatus Nitrosocosmicus oleophilus</name>
    <dbReference type="NCBI Taxonomy" id="1353260"/>
    <lineage>
        <taxon>Archaea</taxon>
        <taxon>Nitrososphaerota</taxon>
        <taxon>Nitrososphaeria</taxon>
        <taxon>Nitrososphaerales</taxon>
        <taxon>Nitrososphaeraceae</taxon>
        <taxon>Candidatus Nitrosocosmicus</taxon>
    </lineage>
</organism>
<feature type="domain" description="Aldehyde dehydrogenase" evidence="4">
    <location>
        <begin position="7"/>
        <end position="455"/>
    </location>
</feature>
<dbReference type="Pfam" id="PF00171">
    <property type="entry name" value="Aldedh"/>
    <property type="match status" value="1"/>
</dbReference>
<evidence type="ECO:0000256" key="1">
    <source>
        <dbReference type="ARBA" id="ARBA00009986"/>
    </source>
</evidence>
<dbReference type="RefSeq" id="WP_231100304.1">
    <property type="nucleotide sequence ID" value="NZ_CP012850.1"/>
</dbReference>
<dbReference type="SUPFAM" id="SSF53720">
    <property type="entry name" value="ALDH-like"/>
    <property type="match status" value="1"/>
</dbReference>
<dbReference type="Gene3D" id="3.40.309.10">
    <property type="entry name" value="Aldehyde Dehydrogenase, Chain A, domain 2"/>
    <property type="match status" value="1"/>
</dbReference>
<dbReference type="GO" id="GO:0004777">
    <property type="term" value="F:succinate-semialdehyde dehydrogenase (NAD+) activity"/>
    <property type="evidence" value="ECO:0007669"/>
    <property type="project" value="TreeGrafter"/>
</dbReference>
<dbReference type="GO" id="GO:0036243">
    <property type="term" value="F:succinate-semialdehyde dehydrogenase (NADP+) activity"/>
    <property type="evidence" value="ECO:0007669"/>
    <property type="project" value="UniProtKB-EC"/>
</dbReference>
<dbReference type="EC" id="1.2.1.79" evidence="5"/>
<dbReference type="InterPro" id="IPR016161">
    <property type="entry name" value="Ald_DH/histidinol_DH"/>
</dbReference>
<dbReference type="Gene3D" id="3.40.605.10">
    <property type="entry name" value="Aldehyde Dehydrogenase, Chain A, domain 1"/>
    <property type="match status" value="1"/>
</dbReference>
<dbReference type="PANTHER" id="PTHR43217">
    <property type="entry name" value="SUCCINATE SEMIALDEHYDE DEHYDROGENASE [NAD(P)+] SAD"/>
    <property type="match status" value="1"/>
</dbReference>
<dbReference type="GeneID" id="60421263"/>
<evidence type="ECO:0000256" key="3">
    <source>
        <dbReference type="ARBA" id="ARBA00023002"/>
    </source>
</evidence>
<dbReference type="InterPro" id="IPR016160">
    <property type="entry name" value="Ald_DH_CS_CYS"/>
</dbReference>
<dbReference type="FunFam" id="3.40.309.10:FF:000010">
    <property type="entry name" value="Gamma-aminobutyraldehyde dehydrogenase"/>
    <property type="match status" value="1"/>
</dbReference>
<accession>A0A654LW03</accession>
<protein>
    <submittedName>
        <fullName evidence="5">Succinate-semialdehyde dehydrogenase (NADP(+)) 1</fullName>
        <ecNumber evidence="5">1.2.1.79</ecNumber>
    </submittedName>
</protein>
<dbReference type="AlphaFoldDB" id="A0A654LW03"/>
<sequence>MKDSLAMEFETINPATEQVINQYQNMTKDQINDRVKKSKIAFQEWKKDANKRTDFLHAFANELRKDKENLARTATNEMGKAIKEARSEVEKCAWAMEYYADNGQILSTDEILNTDARKTLIKFQPIGVIGSIMPWNFPYWQALRFAAPSLMVGNTIVLKPSSATMQCGIKIENTFDNIGMPEGVFQTLIGDSRIAESLIDSDINAVTFTGSVPIGATVAQRATSQVKKTVLELGGSDPFIVCDDADIDKASSGAIKGRFINCGQSCIASKRFIVVKGIANEFIEKFVQKTEALNVGDPLSYNTDIGPLVNARGLKKIDSQIKTSIKEGAEVLTGGEQVGEKGYFYRPTVLKNIKPKMSIAQEEVFGPVAPIIVASDDAEAIRIANDSEYGLGASIWTQDLDKAERLSTIIESGMVSVNNVVASDPRVPFGGLKKSGFGRELSRYGMLEFVNIKSVRFYDQLIHNHHVE</sequence>
<dbReference type="FunFam" id="3.40.605.10:FF:000012">
    <property type="entry name" value="NAD-dependent succinate-semialdehyde dehydrogenase"/>
    <property type="match status" value="1"/>
</dbReference>
<dbReference type="KEGG" id="taa:NMY3_01180"/>
<name>A0A654LW03_9ARCH</name>
<reference evidence="6" key="1">
    <citation type="submission" date="2015-10" db="EMBL/GenBank/DDBJ databases">
        <title>Niche specialization of a soil ammonia-oxidizing archaeon, Candidatus Nitrosocosmicus oleophilus.</title>
        <authorList>
            <person name="Jung M.-Y."/>
            <person name="Rhee S.-K."/>
        </authorList>
    </citation>
    <scope>NUCLEOTIDE SEQUENCE [LARGE SCALE GENOMIC DNA]</scope>
    <source>
        <strain evidence="6">MY3</strain>
    </source>
</reference>
<comment type="similarity">
    <text evidence="1">Belongs to the aldehyde dehydrogenase family.</text>
</comment>
<dbReference type="PROSITE" id="PS00070">
    <property type="entry name" value="ALDEHYDE_DEHYDR_CYS"/>
    <property type="match status" value="1"/>
</dbReference>
<evidence type="ECO:0000259" key="4">
    <source>
        <dbReference type="Pfam" id="PF00171"/>
    </source>
</evidence>
<evidence type="ECO:0000256" key="2">
    <source>
        <dbReference type="ARBA" id="ARBA00022857"/>
    </source>
</evidence>
<evidence type="ECO:0000313" key="6">
    <source>
        <dbReference type="Proteomes" id="UP000058925"/>
    </source>
</evidence>
<keyword evidence="2" id="KW-0521">NADP</keyword>
<proteinExistence type="inferred from homology"/>
<keyword evidence="3 5" id="KW-0560">Oxidoreductase</keyword>
<dbReference type="InterPro" id="IPR015590">
    <property type="entry name" value="Aldehyde_DH_dom"/>
</dbReference>
<dbReference type="PANTHER" id="PTHR43217:SF1">
    <property type="entry name" value="SUCCINATE SEMIALDEHYDE DEHYDROGENASE [NAD(P)+] SAD"/>
    <property type="match status" value="1"/>
</dbReference>
<dbReference type="InterPro" id="IPR016162">
    <property type="entry name" value="Ald_DH_N"/>
</dbReference>
<dbReference type="Proteomes" id="UP000058925">
    <property type="component" value="Chromosome"/>
</dbReference>
<dbReference type="InterPro" id="IPR016163">
    <property type="entry name" value="Ald_DH_C"/>
</dbReference>
<dbReference type="CDD" id="cd07100">
    <property type="entry name" value="ALDH_SSADH1_GabD1"/>
    <property type="match status" value="1"/>
</dbReference>
<evidence type="ECO:0000313" key="5">
    <source>
        <dbReference type="EMBL" id="ALI35385.1"/>
    </source>
</evidence>